<keyword evidence="2 5" id="KW-0413">Isomerase</keyword>
<dbReference type="PANTHER" id="PTHR35530">
    <property type="entry name" value="TAUTOMERASE-RELATED"/>
    <property type="match status" value="1"/>
</dbReference>
<evidence type="ECO:0000259" key="4">
    <source>
        <dbReference type="Pfam" id="PF01361"/>
    </source>
</evidence>
<dbReference type="AlphaFoldDB" id="A0A166BEP5"/>
<dbReference type="SUPFAM" id="SSF55331">
    <property type="entry name" value="Tautomerase/MIF"/>
    <property type="match status" value="1"/>
</dbReference>
<dbReference type="PATRIC" id="fig|66851.6.peg.871"/>
<dbReference type="OrthoDB" id="358896at2157"/>
<dbReference type="EMBL" id="LWMU01000055">
    <property type="protein sequence ID" value="KZX13242.1"/>
    <property type="molecule type" value="Genomic_DNA"/>
</dbReference>
<organism evidence="5 6">
    <name type="scientific">Methanobrevibacter oralis</name>
    <dbReference type="NCBI Taxonomy" id="66851"/>
    <lineage>
        <taxon>Archaea</taxon>
        <taxon>Methanobacteriati</taxon>
        <taxon>Methanobacteriota</taxon>
        <taxon>Methanomada group</taxon>
        <taxon>Methanobacteria</taxon>
        <taxon>Methanobacteriales</taxon>
        <taxon>Methanobacteriaceae</taxon>
        <taxon>Methanobrevibacter</taxon>
    </lineage>
</organism>
<feature type="active site" description="Proton acceptor; via imino nitrogen" evidence="3">
    <location>
        <position position="2"/>
    </location>
</feature>
<evidence type="ECO:0000256" key="3">
    <source>
        <dbReference type="PIRSR" id="PIRSR618191-1"/>
    </source>
</evidence>
<protein>
    <submittedName>
        <fullName evidence="5">2-hydroxymuconate tautomerase</fullName>
        <ecNumber evidence="5">5.3.2.6</ecNumber>
    </submittedName>
</protein>
<dbReference type="EC" id="5.3.2.6" evidence="5"/>
<evidence type="ECO:0000313" key="6">
    <source>
        <dbReference type="Proteomes" id="UP000077428"/>
    </source>
</evidence>
<dbReference type="Proteomes" id="UP000077428">
    <property type="component" value="Unassembled WGS sequence"/>
</dbReference>
<gene>
    <name evidence="5" type="primary">dmpI</name>
    <name evidence="5" type="ORF">MBORA_07920</name>
</gene>
<name>A0A166BEP5_METOA</name>
<dbReference type="NCBIfam" id="NF041920">
    <property type="entry name" value="DmpI"/>
    <property type="match status" value="1"/>
</dbReference>
<comment type="caution">
    <text evidence="5">The sequence shown here is derived from an EMBL/GenBank/DDBJ whole genome shotgun (WGS) entry which is preliminary data.</text>
</comment>
<evidence type="ECO:0000256" key="2">
    <source>
        <dbReference type="ARBA" id="ARBA00023235"/>
    </source>
</evidence>
<reference evidence="6" key="1">
    <citation type="journal article" date="2016" name="Genome Announc.">
        <title>Draft Genome Sequences of Methanobrevibacter curvatus DSM11111, Methanobrevibacter cuticularis DSM11139, Methanobrevibacter filiformis DSM11501, and Methanobrevibacter oralis DSM7256.</title>
        <authorList>
            <person name="Poehlein A."/>
            <person name="Seedorf H."/>
        </authorList>
    </citation>
    <scope>NUCLEOTIDE SEQUENCE [LARGE SCALE GENOMIC DNA]</scope>
    <source>
        <strain evidence="6">DSM 7256 / JCM 30027 / ZR</strain>
    </source>
</reference>
<sequence length="61" mass="6590">MPVITIAGNEGITTEAKRKMVKKVSKIVAESYDLPTEAITVLIQSYPKENVGVGGELLSDR</sequence>
<feature type="domain" description="4-oxalocrotonate tautomerase-like" evidence="4">
    <location>
        <begin position="2"/>
        <end position="61"/>
    </location>
</feature>
<dbReference type="Gene3D" id="3.30.429.10">
    <property type="entry name" value="Macrophage Migration Inhibitory Factor"/>
    <property type="match status" value="1"/>
</dbReference>
<dbReference type="NCBIfam" id="TIGR00013">
    <property type="entry name" value="taut"/>
    <property type="match status" value="1"/>
</dbReference>
<keyword evidence="6" id="KW-1185">Reference proteome</keyword>
<dbReference type="PANTHER" id="PTHR35530:SF1">
    <property type="entry name" value="2-HYDROXYMUCONATE TAUTOMERASE"/>
    <property type="match status" value="1"/>
</dbReference>
<comment type="similarity">
    <text evidence="1">Belongs to the 4-oxalocrotonate tautomerase family.</text>
</comment>
<evidence type="ECO:0000256" key="1">
    <source>
        <dbReference type="ARBA" id="ARBA00006723"/>
    </source>
</evidence>
<accession>A0A166BEP5</accession>
<dbReference type="Pfam" id="PF01361">
    <property type="entry name" value="Tautomerase"/>
    <property type="match status" value="1"/>
</dbReference>
<dbReference type="GO" id="GO:0016853">
    <property type="term" value="F:isomerase activity"/>
    <property type="evidence" value="ECO:0007669"/>
    <property type="project" value="UniProtKB-KW"/>
</dbReference>
<dbReference type="InterPro" id="IPR004370">
    <property type="entry name" value="4-OT-like_dom"/>
</dbReference>
<proteinExistence type="inferred from homology"/>
<dbReference type="InterPro" id="IPR018191">
    <property type="entry name" value="4-OT"/>
</dbReference>
<dbReference type="STRING" id="66851.MBORA_07920"/>
<dbReference type="InterPro" id="IPR014347">
    <property type="entry name" value="Tautomerase/MIF_sf"/>
</dbReference>
<dbReference type="RefSeq" id="WP_042693589.1">
    <property type="nucleotide sequence ID" value="NZ_CABMAB010000023.1"/>
</dbReference>
<evidence type="ECO:0000313" key="5">
    <source>
        <dbReference type="EMBL" id="KZX13242.1"/>
    </source>
</evidence>